<evidence type="ECO:0000313" key="7">
    <source>
        <dbReference type="EMBL" id="KAB8345990.1"/>
    </source>
</evidence>
<organism evidence="7 8">
    <name type="scientific">Carpinus fangiana</name>
    <dbReference type="NCBI Taxonomy" id="176857"/>
    <lineage>
        <taxon>Eukaryota</taxon>
        <taxon>Viridiplantae</taxon>
        <taxon>Streptophyta</taxon>
        <taxon>Embryophyta</taxon>
        <taxon>Tracheophyta</taxon>
        <taxon>Spermatophyta</taxon>
        <taxon>Magnoliopsida</taxon>
        <taxon>eudicotyledons</taxon>
        <taxon>Gunneridae</taxon>
        <taxon>Pentapetalae</taxon>
        <taxon>rosids</taxon>
        <taxon>fabids</taxon>
        <taxon>Fagales</taxon>
        <taxon>Betulaceae</taxon>
        <taxon>Carpinus</taxon>
    </lineage>
</organism>
<evidence type="ECO:0000256" key="2">
    <source>
        <dbReference type="ARBA" id="ARBA00022771"/>
    </source>
</evidence>
<evidence type="ECO:0000256" key="4">
    <source>
        <dbReference type="PROSITE-ProRule" id="PRU00834"/>
    </source>
</evidence>
<feature type="region of interest" description="Disordered" evidence="5">
    <location>
        <begin position="88"/>
        <end position="112"/>
    </location>
</feature>
<evidence type="ECO:0000313" key="8">
    <source>
        <dbReference type="Proteomes" id="UP000327013"/>
    </source>
</evidence>
<dbReference type="GO" id="GO:0008270">
    <property type="term" value="F:zinc ion binding"/>
    <property type="evidence" value="ECO:0007669"/>
    <property type="project" value="UniProtKB-KW"/>
</dbReference>
<dbReference type="AlphaFoldDB" id="A0A5N6KU16"/>
<dbReference type="GO" id="GO:0051087">
    <property type="term" value="F:protein-folding chaperone binding"/>
    <property type="evidence" value="ECO:0007669"/>
    <property type="project" value="TreeGrafter"/>
</dbReference>
<keyword evidence="8" id="KW-1185">Reference proteome</keyword>
<dbReference type="PANTHER" id="PTHR20922">
    <property type="entry name" value="DNL-TYPE ZINC FINGER PROTEIN"/>
    <property type="match status" value="1"/>
</dbReference>
<comment type="caution">
    <text evidence="7">The sequence shown here is derived from an EMBL/GenBank/DDBJ whole genome shotgun (WGS) entry which is preliminary data.</text>
</comment>
<dbReference type="EMBL" id="VIBQ01000013">
    <property type="protein sequence ID" value="KAB8345990.1"/>
    <property type="molecule type" value="Genomic_DNA"/>
</dbReference>
<accession>A0A5N6KU16</accession>
<dbReference type="OrthoDB" id="512667at2759"/>
<dbReference type="GO" id="GO:0050821">
    <property type="term" value="P:protein stabilization"/>
    <property type="evidence" value="ECO:0007669"/>
    <property type="project" value="TreeGrafter"/>
</dbReference>
<protein>
    <recommendedName>
        <fullName evidence="6">DNL-type domain-containing protein</fullName>
    </recommendedName>
</protein>
<dbReference type="PANTHER" id="PTHR20922:SF13">
    <property type="entry name" value="DNL-TYPE ZINC FINGER PROTEIN"/>
    <property type="match status" value="1"/>
</dbReference>
<evidence type="ECO:0000256" key="5">
    <source>
        <dbReference type="SAM" id="MobiDB-lite"/>
    </source>
</evidence>
<evidence type="ECO:0000256" key="3">
    <source>
        <dbReference type="ARBA" id="ARBA00022833"/>
    </source>
</evidence>
<dbReference type="PROSITE" id="PS51501">
    <property type="entry name" value="ZF_DNL"/>
    <property type="match status" value="1"/>
</dbReference>
<dbReference type="GO" id="GO:0005739">
    <property type="term" value="C:mitochondrion"/>
    <property type="evidence" value="ECO:0007669"/>
    <property type="project" value="TreeGrafter"/>
</dbReference>
<keyword evidence="2 4" id="KW-0863">Zinc-finger</keyword>
<proteinExistence type="predicted"/>
<evidence type="ECO:0000256" key="1">
    <source>
        <dbReference type="ARBA" id="ARBA00022723"/>
    </source>
</evidence>
<dbReference type="Pfam" id="PF05180">
    <property type="entry name" value="zf-DNL"/>
    <property type="match status" value="1"/>
</dbReference>
<sequence length="207" mass="23056">MISPSGAYSIHLLHTTSRLVDVVHQIKMSKNPSLIRQALRRFIVAVPSPTTSRTAKRAISSFTQPCPRPTLLQQRTAFLAPATRRFDSSVAAKPSHTQPSEPRKAWRPAPHRNPDEPVYEMYFTCKVCKHRSAHTISKQGYHSGTTLVKCPGCESRHLISDHLKIFSDKSVTVEDLLAQKGESIEKATVDAEGDLEFWEDKAAGKGQ</sequence>
<reference evidence="7 8" key="1">
    <citation type="submission" date="2019-06" db="EMBL/GenBank/DDBJ databases">
        <title>A chromosomal-level reference genome of Carpinus fangiana (Coryloideae, Betulaceae).</title>
        <authorList>
            <person name="Yang X."/>
            <person name="Wang Z."/>
            <person name="Zhang L."/>
            <person name="Hao G."/>
            <person name="Liu J."/>
            <person name="Yang Y."/>
        </authorList>
    </citation>
    <scope>NUCLEOTIDE SEQUENCE [LARGE SCALE GENOMIC DNA]</scope>
    <source>
        <strain evidence="7">Cfa_2016G</strain>
        <tissue evidence="7">Leaf</tissue>
    </source>
</reference>
<gene>
    <name evidence="7" type="ORF">FH972_023042</name>
</gene>
<evidence type="ECO:0000259" key="6">
    <source>
        <dbReference type="PROSITE" id="PS51501"/>
    </source>
</evidence>
<dbReference type="InterPro" id="IPR007853">
    <property type="entry name" value="Znf_DNL-typ"/>
</dbReference>
<feature type="domain" description="DNL-type" evidence="6">
    <location>
        <begin position="114"/>
        <end position="207"/>
    </location>
</feature>
<dbReference type="Proteomes" id="UP000327013">
    <property type="component" value="Unassembled WGS sequence"/>
</dbReference>
<dbReference type="InterPro" id="IPR024158">
    <property type="entry name" value="Mt_import_TIM15"/>
</dbReference>
<dbReference type="GO" id="GO:0006457">
    <property type="term" value="P:protein folding"/>
    <property type="evidence" value="ECO:0007669"/>
    <property type="project" value="TreeGrafter"/>
</dbReference>
<keyword evidence="3" id="KW-0862">Zinc</keyword>
<keyword evidence="1" id="KW-0479">Metal-binding</keyword>
<dbReference type="GO" id="GO:0030150">
    <property type="term" value="P:protein import into mitochondrial matrix"/>
    <property type="evidence" value="ECO:0007669"/>
    <property type="project" value="TreeGrafter"/>
</dbReference>
<name>A0A5N6KU16_9ROSI</name>